<keyword evidence="3" id="KW-1185">Reference proteome</keyword>
<protein>
    <submittedName>
        <fullName evidence="2">Uncharacterized protein</fullName>
    </submittedName>
</protein>
<dbReference type="Proteomes" id="UP000807159">
    <property type="component" value="Chromosome 16"/>
</dbReference>
<dbReference type="AlphaFoldDB" id="A0A8T2WWC3"/>
<evidence type="ECO:0000313" key="2">
    <source>
        <dbReference type="EMBL" id="KAH8485138.1"/>
    </source>
</evidence>
<organism evidence="2 3">
    <name type="scientific">Populus deltoides</name>
    <name type="common">Eastern poplar</name>
    <name type="synonym">Eastern cottonwood</name>
    <dbReference type="NCBI Taxonomy" id="3696"/>
    <lineage>
        <taxon>Eukaryota</taxon>
        <taxon>Viridiplantae</taxon>
        <taxon>Streptophyta</taxon>
        <taxon>Embryophyta</taxon>
        <taxon>Tracheophyta</taxon>
        <taxon>Spermatophyta</taxon>
        <taxon>Magnoliopsida</taxon>
        <taxon>eudicotyledons</taxon>
        <taxon>Gunneridae</taxon>
        <taxon>Pentapetalae</taxon>
        <taxon>rosids</taxon>
        <taxon>fabids</taxon>
        <taxon>Malpighiales</taxon>
        <taxon>Salicaceae</taxon>
        <taxon>Saliceae</taxon>
        <taxon>Populus</taxon>
    </lineage>
</organism>
<name>A0A8T2WWC3_POPDE</name>
<accession>A0A8T2WWC3</accession>
<dbReference type="EMBL" id="JACEGQ020000016">
    <property type="protein sequence ID" value="KAH8485138.1"/>
    <property type="molecule type" value="Genomic_DNA"/>
</dbReference>
<reference evidence="2" key="1">
    <citation type="journal article" date="2021" name="J. Hered.">
        <title>Genome Assembly of Salicaceae Populus deltoides (Eastern Cottonwood) I-69 Based on Nanopore Sequencing and Hi-C Technologies.</title>
        <authorList>
            <person name="Bai S."/>
            <person name="Wu H."/>
            <person name="Zhang J."/>
            <person name="Pan Z."/>
            <person name="Zhao W."/>
            <person name="Li Z."/>
            <person name="Tong C."/>
        </authorList>
    </citation>
    <scope>NUCLEOTIDE SEQUENCE</scope>
    <source>
        <tissue evidence="2">Leaf</tissue>
    </source>
</reference>
<feature type="compositionally biased region" description="Pro residues" evidence="1">
    <location>
        <begin position="15"/>
        <end position="26"/>
    </location>
</feature>
<sequence>TIQADKGNVLHRLGPQPPLQPIPPLPQVQDQSHDDAIPGGSKGDVGSEVDLVPTNVWVTVESRRKSRKQDKRKEVVASEPMSEANSPITSSPPICTGLVQTSYGTNPLVPNPGAEGVRYSSTP</sequence>
<feature type="compositionally biased region" description="Polar residues" evidence="1">
    <location>
        <begin position="83"/>
        <end position="105"/>
    </location>
</feature>
<evidence type="ECO:0000313" key="3">
    <source>
        <dbReference type="Proteomes" id="UP000807159"/>
    </source>
</evidence>
<comment type="caution">
    <text evidence="2">The sequence shown here is derived from an EMBL/GenBank/DDBJ whole genome shotgun (WGS) entry which is preliminary data.</text>
</comment>
<feature type="region of interest" description="Disordered" evidence="1">
    <location>
        <begin position="1"/>
        <end position="123"/>
    </location>
</feature>
<proteinExistence type="predicted"/>
<evidence type="ECO:0000256" key="1">
    <source>
        <dbReference type="SAM" id="MobiDB-lite"/>
    </source>
</evidence>
<feature type="non-terminal residue" evidence="2">
    <location>
        <position position="1"/>
    </location>
</feature>
<gene>
    <name evidence="2" type="ORF">H0E87_026785</name>
</gene>
<feature type="non-terminal residue" evidence="2">
    <location>
        <position position="123"/>
    </location>
</feature>